<keyword evidence="5 6" id="KW-0472">Membrane</keyword>
<feature type="transmembrane region" description="Helical" evidence="6">
    <location>
        <begin position="194"/>
        <end position="214"/>
    </location>
</feature>
<feature type="transmembrane region" description="Helical" evidence="6">
    <location>
        <begin position="377"/>
        <end position="396"/>
    </location>
</feature>
<feature type="transmembrane region" description="Helical" evidence="6">
    <location>
        <begin position="440"/>
        <end position="460"/>
    </location>
</feature>
<reference evidence="7 8" key="1">
    <citation type="submission" date="2020-02" db="EMBL/GenBank/DDBJ databases">
        <title>Acidophilic actinobacteria isolated from forest soil.</title>
        <authorList>
            <person name="Golinska P."/>
        </authorList>
    </citation>
    <scope>NUCLEOTIDE SEQUENCE [LARGE SCALE GENOMIC DNA]</scope>
    <source>
        <strain evidence="7 8">NL8</strain>
    </source>
</reference>
<gene>
    <name evidence="7" type="ORF">KGQ19_12855</name>
</gene>
<keyword evidence="4 6" id="KW-1133">Transmembrane helix</keyword>
<organism evidence="7 8">
    <name type="scientific">Catenulispora pinistramenti</name>
    <dbReference type="NCBI Taxonomy" id="2705254"/>
    <lineage>
        <taxon>Bacteria</taxon>
        <taxon>Bacillati</taxon>
        <taxon>Actinomycetota</taxon>
        <taxon>Actinomycetes</taxon>
        <taxon>Catenulisporales</taxon>
        <taxon>Catenulisporaceae</taxon>
        <taxon>Catenulispora</taxon>
    </lineage>
</organism>
<comment type="caution">
    <text evidence="7">The sequence shown here is derived from an EMBL/GenBank/DDBJ whole genome shotgun (WGS) entry which is preliminary data.</text>
</comment>
<proteinExistence type="predicted"/>
<name>A0ABS5KP02_9ACTN</name>
<feature type="transmembrane region" description="Helical" evidence="6">
    <location>
        <begin position="123"/>
        <end position="147"/>
    </location>
</feature>
<dbReference type="Proteomes" id="UP000730482">
    <property type="component" value="Unassembled WGS sequence"/>
</dbReference>
<dbReference type="InterPro" id="IPR002293">
    <property type="entry name" value="AA/rel_permease1"/>
</dbReference>
<feature type="transmembrane region" description="Helical" evidence="6">
    <location>
        <begin position="167"/>
        <end position="187"/>
    </location>
</feature>
<evidence type="ECO:0000313" key="7">
    <source>
        <dbReference type="EMBL" id="MBS2547757.1"/>
    </source>
</evidence>
<evidence type="ECO:0000256" key="4">
    <source>
        <dbReference type="ARBA" id="ARBA00022989"/>
    </source>
</evidence>
<feature type="transmembrane region" description="Helical" evidence="6">
    <location>
        <begin position="472"/>
        <end position="491"/>
    </location>
</feature>
<evidence type="ECO:0000313" key="8">
    <source>
        <dbReference type="Proteomes" id="UP000730482"/>
    </source>
</evidence>
<feature type="transmembrane region" description="Helical" evidence="6">
    <location>
        <begin position="402"/>
        <end position="420"/>
    </location>
</feature>
<feature type="transmembrane region" description="Helical" evidence="6">
    <location>
        <begin position="313"/>
        <end position="332"/>
    </location>
</feature>
<dbReference type="EMBL" id="JAAFYZ010000034">
    <property type="protein sequence ID" value="MBS2547757.1"/>
    <property type="molecule type" value="Genomic_DNA"/>
</dbReference>
<dbReference type="PIRSF" id="PIRSF006060">
    <property type="entry name" value="AA_transporter"/>
    <property type="match status" value="1"/>
</dbReference>
<feature type="transmembrane region" description="Helical" evidence="6">
    <location>
        <begin position="276"/>
        <end position="293"/>
    </location>
</feature>
<protein>
    <submittedName>
        <fullName evidence="7">Amino acid permease</fullName>
    </submittedName>
</protein>
<keyword evidence="3 6" id="KW-0812">Transmembrane</keyword>
<dbReference type="Gene3D" id="1.20.1740.10">
    <property type="entry name" value="Amino acid/polyamine transporter I"/>
    <property type="match status" value="1"/>
</dbReference>
<evidence type="ECO:0000256" key="3">
    <source>
        <dbReference type="ARBA" id="ARBA00022692"/>
    </source>
</evidence>
<feature type="transmembrane region" description="Helical" evidence="6">
    <location>
        <begin position="68"/>
        <end position="89"/>
    </location>
</feature>
<dbReference type="PANTHER" id="PTHR45649">
    <property type="entry name" value="AMINO-ACID PERMEASE BAT1"/>
    <property type="match status" value="1"/>
</dbReference>
<comment type="subcellular location">
    <subcellularLocation>
        <location evidence="1">Membrane</location>
        <topology evidence="1">Multi-pass membrane protein</topology>
    </subcellularLocation>
</comment>
<sequence length="515" mass="55488">MSDTAAQSRTAQSPRLTERQDDLYLARRTKTKRETRRRLNLDSATALSVSIISFLTGTLGLYGQGAAAGGPAVMIWTWVALFIPIWCVARAMGEICSAFPTLGGPFFWTAALAKKHGRPASWLVAWLNLTGDFAGTAFAAFSAALFLGRLLAVETGFSDTLVQDLAISLAIMAVAGILNSFAVDFVARINRTSMWVHMGGAVVISFCLIAFAHTHQSAKFVFFHYANNTDWHSPIYVVALGAVVPLLTFTGFDANGHKADETLGASRVAPKAMTRAVEWSFVGGLMLLISLSFGVQNLNAELGTAFPAVPAQIILDALNGPLAVFLLVWILIGQMMCTISCVDAGSRMVVGAARENALIFNGYLHHFTTNTRVPLRAVWAMTLGSAAFCVPGAFGLPWFYGITAYAAIALFLVYVIPTFLRLIHPSRFTPGDLQLKHPKLVGWTAVGSIVLASIAAGLPVARDYMHWTTMNWALPGVLALVVLVLLGYMLFGRGTYEGPQQHITAEELAALEADL</sequence>
<dbReference type="PANTHER" id="PTHR45649:SF26">
    <property type="entry name" value="OS04G0435100 PROTEIN"/>
    <property type="match status" value="1"/>
</dbReference>
<evidence type="ECO:0000256" key="1">
    <source>
        <dbReference type="ARBA" id="ARBA00004141"/>
    </source>
</evidence>
<feature type="transmembrane region" description="Helical" evidence="6">
    <location>
        <begin position="39"/>
        <end position="62"/>
    </location>
</feature>
<evidence type="ECO:0000256" key="2">
    <source>
        <dbReference type="ARBA" id="ARBA00022448"/>
    </source>
</evidence>
<dbReference type="RefSeq" id="WP_212009338.1">
    <property type="nucleotide sequence ID" value="NZ_JAAFYZ010000034.1"/>
</dbReference>
<keyword evidence="2" id="KW-0813">Transport</keyword>
<keyword evidence="8" id="KW-1185">Reference proteome</keyword>
<evidence type="ECO:0000256" key="5">
    <source>
        <dbReference type="ARBA" id="ARBA00023136"/>
    </source>
</evidence>
<accession>A0ABS5KP02</accession>
<feature type="transmembrane region" description="Helical" evidence="6">
    <location>
        <begin position="234"/>
        <end position="255"/>
    </location>
</feature>
<dbReference type="Pfam" id="PF13520">
    <property type="entry name" value="AA_permease_2"/>
    <property type="match status" value="1"/>
</dbReference>
<evidence type="ECO:0000256" key="6">
    <source>
        <dbReference type="SAM" id="Phobius"/>
    </source>
</evidence>